<proteinExistence type="predicted"/>
<organism evidence="2 3">
    <name type="scientific">Nonomuraea muscovyensis</name>
    <dbReference type="NCBI Taxonomy" id="1124761"/>
    <lineage>
        <taxon>Bacteria</taxon>
        <taxon>Bacillati</taxon>
        <taxon>Actinomycetota</taxon>
        <taxon>Actinomycetes</taxon>
        <taxon>Streptosporangiales</taxon>
        <taxon>Streptosporangiaceae</taxon>
        <taxon>Nonomuraea</taxon>
    </lineage>
</organism>
<accession>A0A7X0C5H3</accession>
<feature type="compositionally biased region" description="Basic and acidic residues" evidence="1">
    <location>
        <begin position="54"/>
        <end position="65"/>
    </location>
</feature>
<sequence>MVVLLEEAPDAVSMLTVLCVAGFHLPMVGTPVSLSAVVVVQDLPGQVAVPPDGVADRRGLRRDEAAGGGPEPGPVGGPGFLARVAGHDLVGVAGTGHDGDPLVVPVEVVEEAFTGQVKIRP</sequence>
<evidence type="ECO:0000256" key="1">
    <source>
        <dbReference type="SAM" id="MobiDB-lite"/>
    </source>
</evidence>
<feature type="region of interest" description="Disordered" evidence="1">
    <location>
        <begin position="50"/>
        <end position="78"/>
    </location>
</feature>
<name>A0A7X0C5H3_9ACTN</name>
<evidence type="ECO:0000313" key="2">
    <source>
        <dbReference type="EMBL" id="MBB6347820.1"/>
    </source>
</evidence>
<dbReference type="Proteomes" id="UP000583800">
    <property type="component" value="Unassembled WGS sequence"/>
</dbReference>
<gene>
    <name evidence="2" type="ORF">FHU36_004365</name>
</gene>
<dbReference type="EMBL" id="JACHJB010000002">
    <property type="protein sequence ID" value="MBB6347820.1"/>
    <property type="molecule type" value="Genomic_DNA"/>
</dbReference>
<protein>
    <submittedName>
        <fullName evidence="2">Uncharacterized protein</fullName>
    </submittedName>
</protein>
<evidence type="ECO:0000313" key="3">
    <source>
        <dbReference type="Proteomes" id="UP000583800"/>
    </source>
</evidence>
<comment type="caution">
    <text evidence="2">The sequence shown here is derived from an EMBL/GenBank/DDBJ whole genome shotgun (WGS) entry which is preliminary data.</text>
</comment>
<keyword evidence="3" id="KW-1185">Reference proteome</keyword>
<feature type="compositionally biased region" description="Gly residues" evidence="1">
    <location>
        <begin position="66"/>
        <end position="78"/>
    </location>
</feature>
<reference evidence="2 3" key="1">
    <citation type="submission" date="2020-08" db="EMBL/GenBank/DDBJ databases">
        <title>Sequencing the genomes of 1000 actinobacteria strains.</title>
        <authorList>
            <person name="Klenk H.-P."/>
        </authorList>
    </citation>
    <scope>NUCLEOTIDE SEQUENCE [LARGE SCALE GENOMIC DNA]</scope>
    <source>
        <strain evidence="2 3">DSM 45913</strain>
    </source>
</reference>
<dbReference type="AlphaFoldDB" id="A0A7X0C5H3"/>